<dbReference type="Pfam" id="PF14295">
    <property type="entry name" value="PAN_4"/>
    <property type="match status" value="1"/>
</dbReference>
<dbReference type="Pfam" id="PF17962">
    <property type="entry name" value="bMG6"/>
    <property type="match status" value="1"/>
</dbReference>
<dbReference type="PANTHER" id="PTHR40094">
    <property type="entry name" value="ALPHA-2-MACROGLOBULIN HOMOLOG"/>
    <property type="match status" value="1"/>
</dbReference>
<proteinExistence type="inferred from homology"/>
<keyword evidence="3" id="KW-0677">Repeat</keyword>
<dbReference type="InterPro" id="IPR041462">
    <property type="entry name" value="Bact_A2M_MG6"/>
</dbReference>
<dbReference type="GO" id="GO:0005615">
    <property type="term" value="C:extracellular space"/>
    <property type="evidence" value="ECO:0007669"/>
    <property type="project" value="InterPro"/>
</dbReference>
<keyword evidence="2" id="KW-0732">Signal</keyword>
<keyword evidence="4" id="KW-1015">Disulfide bond</keyword>
<protein>
    <submittedName>
        <fullName evidence="6">Putative lipoprotein YfhM</fullName>
    </submittedName>
</protein>
<dbReference type="SMART" id="SM01359">
    <property type="entry name" value="A2M_N_2"/>
    <property type="match status" value="1"/>
</dbReference>
<dbReference type="EMBL" id="UIHC01000027">
    <property type="protein sequence ID" value="SUZ32738.1"/>
    <property type="molecule type" value="Genomic_DNA"/>
</dbReference>
<keyword evidence="7" id="KW-1185">Reference proteome</keyword>
<dbReference type="GO" id="GO:0006508">
    <property type="term" value="P:proteolysis"/>
    <property type="evidence" value="ECO:0007669"/>
    <property type="project" value="InterPro"/>
</dbReference>
<dbReference type="PROSITE" id="PS50948">
    <property type="entry name" value="PAN"/>
    <property type="match status" value="1"/>
</dbReference>
<dbReference type="Pfam" id="PF01835">
    <property type="entry name" value="MG2"/>
    <property type="match status" value="1"/>
</dbReference>
<evidence type="ECO:0000256" key="2">
    <source>
        <dbReference type="ARBA" id="ARBA00022729"/>
    </source>
</evidence>
<dbReference type="InterPro" id="IPR041203">
    <property type="entry name" value="Bact_A2M_MG5"/>
</dbReference>
<dbReference type="CDD" id="cd01100">
    <property type="entry name" value="APPLE_Factor_XI_like"/>
    <property type="match status" value="1"/>
</dbReference>
<dbReference type="Pfam" id="PF17973">
    <property type="entry name" value="bMG10"/>
    <property type="match status" value="1"/>
</dbReference>
<dbReference type="GO" id="GO:0004866">
    <property type="term" value="F:endopeptidase inhibitor activity"/>
    <property type="evidence" value="ECO:0007669"/>
    <property type="project" value="InterPro"/>
</dbReference>
<organism evidence="6 7">
    <name type="scientific">Roseinatronobacter ekhonensis</name>
    <dbReference type="NCBI Taxonomy" id="254356"/>
    <lineage>
        <taxon>Bacteria</taxon>
        <taxon>Pseudomonadati</taxon>
        <taxon>Pseudomonadota</taxon>
        <taxon>Alphaproteobacteria</taxon>
        <taxon>Rhodobacterales</taxon>
        <taxon>Paracoccaceae</taxon>
        <taxon>Roseinatronobacter</taxon>
    </lineage>
</organism>
<dbReference type="InterPro" id="IPR011626">
    <property type="entry name" value="Alpha-macroglobulin_TED"/>
</dbReference>
<dbReference type="InterPro" id="IPR003609">
    <property type="entry name" value="Pan_app"/>
</dbReference>
<dbReference type="SUPFAM" id="SSF48239">
    <property type="entry name" value="Terpenoid cyclases/Protein prenyltransferases"/>
    <property type="match status" value="1"/>
</dbReference>
<sequence>MACLETCCCHARHPVLEFTQRLCIGGRPCCICFILRKILCGGGHAAHGGGRKAPLCGLILGAALALGTTADAQQDSPLPPRFATMFDNTDLPGGDLTPIFNTNLAQCHSACLRDTECTAFTFNQRAGACFPKSQPGAAVPFEGALSGRIAERPASAAARARDMRARLGFLSARDFDLARGQAETMAERYYANGMTETALLDGATGGRAVLFTGAAATVADSGAAWIAHANALLAQAARDNQPSADLQRQAILAATNAALRLSDPAPALVTMADALEKRFRGEDALAAIRLAEALRPGIAPDTLTRLREQYGFRLLSHDVDSNTATPRICARFSEPLVASRDYAPFLAGDAGALVPEVDDRQLCLTGVEYGARYEIRLRAGLPAAGGDTLARDVPLAVYIRDRAPLVRFLGRGYVLPATGPRALPVETVNSDALDLTLYRVSDRNLVATIRDGNFAQALSAWEGERVTNDLAELIWQGTATLDGALNRETRSRLPLAEAGALAPGAYLLQAAVPDTDPYATPPASQWFMVSDLGMTSLSGRDGLHVVVQALSTGQPVNGAEIQLVAESNRVLGSAQTDAQGMARFPAALAAGSGASAPALLTVTQGDDMAALSLADPEFDLSDRGVEGRAAPGPVDLFIATDRGAYRPGEVIRVTALARDPQARALPGLPMIARLMRPDGVEYSRALSADGVAGGHVFALPLGADVPRGAWRLDMLLDPDAPALASTRLLVEDFLPERIDFDLSLSTKTPVDPLNPPELQINARHLFGAAAEGLTLSGSAILRPATTREGWPGYRFGRHDQRVDPQRFPLGDAVTDAEGRLQTRLLFENASFDARPYTLDLNATLLDGAARPVERTLSAPMAATRPMIGIRPAFDDTLPQGAEAVFDLALVSPDGQAMQGALTWQVDRVDTRYQWYSVDGRWNWEPVTERNRVAEGSVDSTGQITVPLDWGQYELRVTHDGTEYASASTTFAAGWYGATAGRDTPDRLAVALDQDSYRPGDTARLRLSGEGMALVSVLSDRVIDMQLVEVAGEAEITLPVTDDWGTGAYVTATLLRGAGSVTDMPTRSMGLAHAAIDPAAKALAVTLDAPDAADPRARMEVTLNAESDGPVYATLAAVDLGILTLTDFDSPDPSAHYFGQRRLGVALRDIYGRLIDARAGAMGQVRSGGDASGIDRAGPAPTEALLALFEGPITLENGEATIGFDLPAFNGTVRLMAVVWSNTGVGQASTDVLVRDPVVVQPSLPRFLTPGDTSRMRLELTHATGAAGEMALRVTGHGLGDVPDTVTLSEGERAVLDLALAPTILGDHRYSVELTTPDGRVLTRDLTLTVQRTDPEIARSSQFVLAPGESFRFDANALDGLRDGARATLVAGAGAALDLPGLVQRLTGYPYGCTEQLASGLQPLLLASGAAIELGLVTEAEAQARIQSAIDRILTRQSRTGNFGLWGAGGYDLWLDAYVTDVLTRAAGQGADVPDTALRMALDNLRNEVAQAGDLYDNAPAIAYALYVLARAGEAAIGDLRYYADTLAEKFDTALSAAQLGGALAAYGEQARADAMFRHAADLARADDADGFRRDYGTALRDRAGLLALASEADSGAVDRVLLARQIAQRGAVHELSTQEAAWSLHAAVALGSEGGGLDVDGRAVAGNVVQLYDGSTRTITNTGDTPTTVTLTAFGVPDVAPPASGNGYTISRSYYTPDGEPARLDGLRVGERLIAVLDVQPDRGTPGGRLMVDDALPAGVEIDNPNLLRAGDIRALDWLNLHSFAQMTEARSDRFLAAVDWTETAPLRLAYAVRAVSSGEFHHPAVQVEDMYRPSLRAITDTGRVTIAP</sequence>
<keyword evidence="6" id="KW-0449">Lipoprotein</keyword>
<dbReference type="InterPro" id="IPR051802">
    <property type="entry name" value="YfhM-like"/>
</dbReference>
<gene>
    <name evidence="6" type="primary">yfhM</name>
    <name evidence="6" type="ORF">ROE7235_02500</name>
</gene>
<dbReference type="InterPro" id="IPR008930">
    <property type="entry name" value="Terpenoid_cyclase/PrenylTrfase"/>
</dbReference>
<dbReference type="Pfam" id="PF07703">
    <property type="entry name" value="A2M_BRD"/>
    <property type="match status" value="1"/>
</dbReference>
<dbReference type="InterPro" id="IPR041246">
    <property type="entry name" value="Bact_MG10"/>
</dbReference>
<feature type="domain" description="Apple" evidence="5">
    <location>
        <begin position="83"/>
        <end position="154"/>
    </location>
</feature>
<dbReference type="Pfam" id="PF07678">
    <property type="entry name" value="TED_complement"/>
    <property type="match status" value="1"/>
</dbReference>
<dbReference type="Gene3D" id="1.50.10.20">
    <property type="match status" value="1"/>
</dbReference>
<reference evidence="7" key="1">
    <citation type="submission" date="2018-08" db="EMBL/GenBank/DDBJ databases">
        <authorList>
            <person name="Rodrigo-Torres L."/>
            <person name="Arahal R. D."/>
            <person name="Lucena T."/>
        </authorList>
    </citation>
    <scope>NUCLEOTIDE SEQUENCE [LARGE SCALE GENOMIC DNA]</scope>
    <source>
        <strain evidence="7">CECT 7235</strain>
    </source>
</reference>
<dbReference type="SMART" id="SM01360">
    <property type="entry name" value="A2M"/>
    <property type="match status" value="1"/>
</dbReference>
<comment type="similarity">
    <text evidence="1">Belongs to the protease inhibitor I39 (alpha-2-macroglobulin) family. Bacterial alpha-2-macroglobulin subfamily.</text>
</comment>
<dbReference type="InterPro" id="IPR001599">
    <property type="entry name" value="Macroglobln_a2"/>
</dbReference>
<evidence type="ECO:0000313" key="6">
    <source>
        <dbReference type="EMBL" id="SUZ32738.1"/>
    </source>
</evidence>
<dbReference type="InterPro" id="IPR026284">
    <property type="entry name" value="A2MG_proteobact"/>
</dbReference>
<name>A0A3B0MGU5_9RHOB</name>
<evidence type="ECO:0000256" key="4">
    <source>
        <dbReference type="ARBA" id="ARBA00023157"/>
    </source>
</evidence>
<dbReference type="InterPro" id="IPR002890">
    <property type="entry name" value="MG2"/>
</dbReference>
<dbReference type="InterPro" id="IPR000177">
    <property type="entry name" value="Apple"/>
</dbReference>
<dbReference type="PANTHER" id="PTHR40094:SF1">
    <property type="entry name" value="UBIQUITIN DOMAIN-CONTAINING PROTEIN"/>
    <property type="match status" value="1"/>
</dbReference>
<dbReference type="Gene3D" id="2.60.40.1930">
    <property type="match status" value="1"/>
</dbReference>
<evidence type="ECO:0000313" key="7">
    <source>
        <dbReference type="Proteomes" id="UP000272908"/>
    </source>
</evidence>
<dbReference type="PIRSF" id="PIRSF038980">
    <property type="entry name" value="A2M_bac"/>
    <property type="match status" value="1"/>
</dbReference>
<dbReference type="Proteomes" id="UP000272908">
    <property type="component" value="Unassembled WGS sequence"/>
</dbReference>
<dbReference type="Pfam" id="PF21142">
    <property type="entry name" value="A2M_bMG2"/>
    <property type="match status" value="1"/>
</dbReference>
<evidence type="ECO:0000259" key="5">
    <source>
        <dbReference type="PROSITE" id="PS50948"/>
    </source>
</evidence>
<dbReference type="Gene3D" id="3.50.4.10">
    <property type="entry name" value="Hepatocyte Growth Factor"/>
    <property type="match status" value="1"/>
</dbReference>
<evidence type="ECO:0000256" key="3">
    <source>
        <dbReference type="ARBA" id="ARBA00022737"/>
    </source>
</evidence>
<dbReference type="InterPro" id="IPR049120">
    <property type="entry name" value="A2M_bMG2"/>
</dbReference>
<dbReference type="Pfam" id="PF00207">
    <property type="entry name" value="A2M"/>
    <property type="match status" value="1"/>
</dbReference>
<dbReference type="Pfam" id="PF11974">
    <property type="entry name" value="bMG3"/>
    <property type="match status" value="1"/>
</dbReference>
<accession>A0A3B0MGU5</accession>
<evidence type="ECO:0000256" key="1">
    <source>
        <dbReference type="ARBA" id="ARBA00010556"/>
    </source>
</evidence>
<dbReference type="InterPro" id="IPR021868">
    <property type="entry name" value="Alpha_2_Macroglob_MG3"/>
</dbReference>
<dbReference type="InterPro" id="IPR011625">
    <property type="entry name" value="A2M_N_BRD"/>
</dbReference>
<dbReference type="CDD" id="cd02891">
    <property type="entry name" value="A2M_like"/>
    <property type="match status" value="1"/>
</dbReference>
<dbReference type="Pfam" id="PF17972">
    <property type="entry name" value="bMG5"/>
    <property type="match status" value="1"/>
</dbReference>